<name>A0ACC1R9E0_9HYPO</name>
<sequence length="831" mass="90322">MSSNNKNGAAKSTFAVDFMMGGVCAAVSKTAAAPIERIKLLVQNQDEMIKSGRLDRRYNGIIDCFRRTMTDEGTMALWRGNTANVLRYFPTQALNFAFKDKYKQMFGFDRQRDGFALWTFGNIGSGAAAGATGSLFVYSLDYARTRLANDAKNAGGQRQFSGMADVYRKTLASDGVLGLYRGFMPSLWGIMVYRGFYFGLYDSLKPVVLVGPLQDNFVASFGLAWCLTTFSSTMAYPLDTIRRRMMMTSGEAVKYKNTIDAARQIIAQNGVKSLFNGCGANILRAVAGAGVLAIYDQVQLIVFGKAFKAGYYSTRGDIAMVRPLPQLLSRTIPTAPVVTIFAASRSLKQHRQNSCNRRRNHTHPPPSFAPSSSSQGPSVMASPALNFITFNQDHSCLAVGTSKGFRIYHTDPFSRIFSSDDGNIAIIEMLFSTSLVALILSPRHLVIQNTKRASVICELTFPSGVLAVRLNRKRLAVVLEEEIYLYDISNMSLIYTIPTSPNPSAICALSPSSENCFIAYPLPKPREDTDARRPAHAPPQSTYVAPTAGDVLVFDTLTLKAVNVIEAHRSPLCSICLNNDGTLLATASETGTIIRVFSVPRGQKLYQFRRGTYPSTIYSMSFNLSSTLLCVSSTSDTVHIFRLGAPPGNSTPGGAPIEPPGSPRQDRWSRGRQQDEGGSPGDSAAESPRSEVAELANSPGKAVTRRQSGSFSNMLRRSSQIMGRGVAGVMGSYLPQSVTEMWEPIRDFAFIKIPKSTASPNTSRYTGGSPTGPLRSVVAMSSSSPQVMVVTSDGGFYVYNIDMENGGEGYLVKQFSVLEGDDKIDGSSYGV</sequence>
<evidence type="ECO:0000313" key="1">
    <source>
        <dbReference type="EMBL" id="KAJ3498724.1"/>
    </source>
</evidence>
<proteinExistence type="predicted"/>
<protein>
    <submittedName>
        <fullName evidence="1">Uncharacterized protein</fullName>
    </submittedName>
</protein>
<evidence type="ECO:0000313" key="2">
    <source>
        <dbReference type="Proteomes" id="UP001148737"/>
    </source>
</evidence>
<dbReference type="EMBL" id="JANAKD010000037">
    <property type="protein sequence ID" value="KAJ3498724.1"/>
    <property type="molecule type" value="Genomic_DNA"/>
</dbReference>
<organism evidence="1 2">
    <name type="scientific">Lecanicillium saksenae</name>
    <dbReference type="NCBI Taxonomy" id="468837"/>
    <lineage>
        <taxon>Eukaryota</taxon>
        <taxon>Fungi</taxon>
        <taxon>Dikarya</taxon>
        <taxon>Ascomycota</taxon>
        <taxon>Pezizomycotina</taxon>
        <taxon>Sordariomycetes</taxon>
        <taxon>Hypocreomycetidae</taxon>
        <taxon>Hypocreales</taxon>
        <taxon>Cordycipitaceae</taxon>
        <taxon>Lecanicillium</taxon>
    </lineage>
</organism>
<gene>
    <name evidence="1" type="ORF">NLG97_g895</name>
</gene>
<comment type="caution">
    <text evidence="1">The sequence shown here is derived from an EMBL/GenBank/DDBJ whole genome shotgun (WGS) entry which is preliminary data.</text>
</comment>
<accession>A0ACC1R9E0</accession>
<reference evidence="1" key="1">
    <citation type="submission" date="2022-07" db="EMBL/GenBank/DDBJ databases">
        <title>Genome Sequence of Lecanicillium saksenae.</title>
        <authorList>
            <person name="Buettner E."/>
        </authorList>
    </citation>
    <scope>NUCLEOTIDE SEQUENCE</scope>
    <source>
        <strain evidence="1">VT-O1</strain>
    </source>
</reference>
<keyword evidence="2" id="KW-1185">Reference proteome</keyword>
<dbReference type="Proteomes" id="UP001148737">
    <property type="component" value="Unassembled WGS sequence"/>
</dbReference>